<sequence length="177" mass="19110">MKSVIRIVVLPALLAFAFTATAAWAQQETSAAPSTAAPKTAAGKTHAQRRADAVEQRISDLHAQLNITEQQAKPWDAFAQTMRDNARKAAMAFHERSKKLPTMNADEAMKSYAELTQMHADDMQKLASAWSAVYAVLSPAQKQVADTMYRNQGARQHMAPHKHKGAAPASAGTAAGK</sequence>
<keyword evidence="1" id="KW-0175">Coiled coil</keyword>
<protein>
    <submittedName>
        <fullName evidence="4">Spy/CpxP family protein refolding chaperone</fullName>
    </submittedName>
</protein>
<feature type="chain" id="PRO_5047537348" evidence="3">
    <location>
        <begin position="23"/>
        <end position="177"/>
    </location>
</feature>
<accession>A0ABV3QSN4</accession>
<dbReference type="Pfam" id="PF07813">
    <property type="entry name" value="LTXXQ"/>
    <property type="match status" value="1"/>
</dbReference>
<evidence type="ECO:0000313" key="4">
    <source>
        <dbReference type="EMBL" id="MEW9624893.1"/>
    </source>
</evidence>
<dbReference type="EMBL" id="JBFOHL010000009">
    <property type="protein sequence ID" value="MEW9624893.1"/>
    <property type="molecule type" value="Genomic_DNA"/>
</dbReference>
<gene>
    <name evidence="4" type="ORF">ABQJ56_11720</name>
</gene>
<dbReference type="InterPro" id="IPR012899">
    <property type="entry name" value="LTXXQ"/>
</dbReference>
<evidence type="ECO:0000256" key="3">
    <source>
        <dbReference type="SAM" id="SignalP"/>
    </source>
</evidence>
<keyword evidence="3" id="KW-0732">Signal</keyword>
<organism evidence="4 5">
    <name type="scientific">Rhodanobacter geophilus</name>
    <dbReference type="NCBI Taxonomy" id="3162488"/>
    <lineage>
        <taxon>Bacteria</taxon>
        <taxon>Pseudomonadati</taxon>
        <taxon>Pseudomonadota</taxon>
        <taxon>Gammaproteobacteria</taxon>
        <taxon>Lysobacterales</taxon>
        <taxon>Rhodanobacteraceae</taxon>
        <taxon>Rhodanobacter</taxon>
    </lineage>
</organism>
<feature type="signal peptide" evidence="3">
    <location>
        <begin position="1"/>
        <end position="22"/>
    </location>
</feature>
<feature type="coiled-coil region" evidence="1">
    <location>
        <begin position="44"/>
        <end position="71"/>
    </location>
</feature>
<comment type="caution">
    <text evidence="4">The sequence shown here is derived from an EMBL/GenBank/DDBJ whole genome shotgun (WGS) entry which is preliminary data.</text>
</comment>
<evidence type="ECO:0000256" key="1">
    <source>
        <dbReference type="SAM" id="Coils"/>
    </source>
</evidence>
<name>A0ABV3QSN4_9GAMM</name>
<feature type="compositionally biased region" description="Low complexity" evidence="2">
    <location>
        <begin position="166"/>
        <end position="177"/>
    </location>
</feature>
<evidence type="ECO:0000313" key="5">
    <source>
        <dbReference type="Proteomes" id="UP001556170"/>
    </source>
</evidence>
<feature type="region of interest" description="Disordered" evidence="2">
    <location>
        <begin position="157"/>
        <end position="177"/>
    </location>
</feature>
<keyword evidence="5" id="KW-1185">Reference proteome</keyword>
<reference evidence="4 5" key="1">
    <citation type="submission" date="2024-06" db="EMBL/GenBank/DDBJ databases">
        <authorList>
            <person name="Woo H."/>
        </authorList>
    </citation>
    <scope>NUCLEOTIDE SEQUENCE [LARGE SCALE GENOMIC DNA]</scope>
    <source>
        <strain evidence="4 5">S2-g</strain>
    </source>
</reference>
<dbReference type="Gene3D" id="1.20.120.1490">
    <property type="match status" value="1"/>
</dbReference>
<proteinExistence type="predicted"/>
<evidence type="ECO:0000256" key="2">
    <source>
        <dbReference type="SAM" id="MobiDB-lite"/>
    </source>
</evidence>
<dbReference type="Proteomes" id="UP001556170">
    <property type="component" value="Unassembled WGS sequence"/>
</dbReference>
<dbReference type="RefSeq" id="WP_367845191.1">
    <property type="nucleotide sequence ID" value="NZ_JBFOHL010000009.1"/>
</dbReference>